<dbReference type="EMBL" id="SZUV01000001">
    <property type="protein sequence ID" value="TQN50312.1"/>
    <property type="molecule type" value="Genomic_DNA"/>
</dbReference>
<keyword evidence="1" id="KW-1133">Transmembrane helix</keyword>
<organism evidence="2 3">
    <name type="scientific">Acidithiobacillus thiooxidans ATCC 19377</name>
    <dbReference type="NCBI Taxonomy" id="637390"/>
    <lineage>
        <taxon>Bacteria</taxon>
        <taxon>Pseudomonadati</taxon>
        <taxon>Pseudomonadota</taxon>
        <taxon>Acidithiobacillia</taxon>
        <taxon>Acidithiobacillales</taxon>
        <taxon>Acidithiobacillaceae</taxon>
        <taxon>Acidithiobacillus</taxon>
    </lineage>
</organism>
<dbReference type="RefSeq" id="WP_142086159.1">
    <property type="nucleotide sequence ID" value="NZ_SZUV01000001.1"/>
</dbReference>
<sequence length="68" mass="7976">MRLELVMLHRLLRMMACMTIVSLSLVVGVSDAIHGNMVLFDVYSIYVVFAFFVLRYDHHRMILDLETE</sequence>
<gene>
    <name evidence="2" type="ORF">DLNHIDIE_00165</name>
</gene>
<evidence type="ECO:0000313" key="2">
    <source>
        <dbReference type="EMBL" id="TQN50312.1"/>
    </source>
</evidence>
<evidence type="ECO:0000256" key="1">
    <source>
        <dbReference type="SAM" id="Phobius"/>
    </source>
</evidence>
<dbReference type="Proteomes" id="UP000315403">
    <property type="component" value="Unassembled WGS sequence"/>
</dbReference>
<dbReference type="AlphaFoldDB" id="A0A543Q1V8"/>
<feature type="transmembrane region" description="Helical" evidence="1">
    <location>
        <begin position="36"/>
        <end position="54"/>
    </location>
</feature>
<proteinExistence type="predicted"/>
<keyword evidence="1" id="KW-0812">Transmembrane</keyword>
<comment type="caution">
    <text evidence="2">The sequence shown here is derived from an EMBL/GenBank/DDBJ whole genome shotgun (WGS) entry which is preliminary data.</text>
</comment>
<evidence type="ECO:0000313" key="3">
    <source>
        <dbReference type="Proteomes" id="UP000315403"/>
    </source>
</evidence>
<accession>A0A543Q1V8</accession>
<feature type="transmembrane region" description="Helical" evidence="1">
    <location>
        <begin position="12"/>
        <end position="30"/>
    </location>
</feature>
<keyword evidence="1" id="KW-0472">Membrane</keyword>
<protein>
    <submittedName>
        <fullName evidence="2">Uncharacterized protein</fullName>
    </submittedName>
</protein>
<reference evidence="2 3" key="1">
    <citation type="submission" date="2019-03" db="EMBL/GenBank/DDBJ databases">
        <title>New insights into Acidothiobacillus thiooxidans sulfur metabolism through coupled gene expression, solution geochemistry, microscopy and spectroscopy analyses.</title>
        <authorList>
            <person name="Camacho D."/>
            <person name="Frazao R."/>
            <person name="Fouillen A."/>
            <person name="Nanci A."/>
            <person name="Lang B.F."/>
            <person name="Apte S.C."/>
            <person name="Baron C."/>
            <person name="Warren L.A."/>
        </authorList>
    </citation>
    <scope>NUCLEOTIDE SEQUENCE [LARGE SCALE GENOMIC DNA]</scope>
    <source>
        <strain evidence="2 3">ATCC 19377</strain>
    </source>
</reference>
<name>A0A543Q1V8_ACITH</name>